<comment type="caution">
    <text evidence="1">The sequence shown here is derived from an EMBL/GenBank/DDBJ whole genome shotgun (WGS) entry which is preliminary data.</text>
</comment>
<name>A0A0F9KDG1_9ZZZZ</name>
<proteinExistence type="predicted"/>
<gene>
    <name evidence="1" type="ORF">LCGC14_1344310</name>
</gene>
<accession>A0A0F9KDG1</accession>
<protein>
    <submittedName>
        <fullName evidence="1">Uncharacterized protein</fullName>
    </submittedName>
</protein>
<organism evidence="1">
    <name type="scientific">marine sediment metagenome</name>
    <dbReference type="NCBI Taxonomy" id="412755"/>
    <lineage>
        <taxon>unclassified sequences</taxon>
        <taxon>metagenomes</taxon>
        <taxon>ecological metagenomes</taxon>
    </lineage>
</organism>
<dbReference type="AlphaFoldDB" id="A0A0F9KDG1"/>
<sequence length="325" mass="36499">MGSTEIAAKPEHEEMQLESSIRQTIADIDRIRAFIKEGLKEGFDHAKIKGTPRPTLLQPGAEKVCLYLGVRPHYEIKTCDLGNGHVEYEVTCVLISRKTGEPVSEGVASASTMESKHRYRYIPTTDRPEEDEGKILKAKGLGKYQKDYHDQWVWMERIENPNPWDVRHTVKLMGCKRANVKAVRTLAALSEIFAQDLEDFPSVAAVEPSEDVAEAPQGRVIREEVPDTHLTEAIGEPPQAAAKPPEPKRNGKKTVTVRFEGNFAFISGDTYDIKRQISQGMSGKWQKESKEWKVASVWVSCQGGLEEVCQENRIELVEQQETPAS</sequence>
<evidence type="ECO:0000313" key="1">
    <source>
        <dbReference type="EMBL" id="KKM80003.1"/>
    </source>
</evidence>
<reference evidence="1" key="1">
    <citation type="journal article" date="2015" name="Nature">
        <title>Complex archaea that bridge the gap between prokaryotes and eukaryotes.</title>
        <authorList>
            <person name="Spang A."/>
            <person name="Saw J.H."/>
            <person name="Jorgensen S.L."/>
            <person name="Zaremba-Niedzwiedzka K."/>
            <person name="Martijn J."/>
            <person name="Lind A.E."/>
            <person name="van Eijk R."/>
            <person name="Schleper C."/>
            <person name="Guy L."/>
            <person name="Ettema T.J."/>
        </authorList>
    </citation>
    <scope>NUCLEOTIDE SEQUENCE</scope>
</reference>
<dbReference type="EMBL" id="LAZR01008250">
    <property type="protein sequence ID" value="KKM80003.1"/>
    <property type="molecule type" value="Genomic_DNA"/>
</dbReference>